<sequence>MSKLPKWSNLARRNALVSLFHKSGGFCVFGHTKCLVVDHHYELYIDDLVKDWIASDRRDTLAIQQAETLALHKLSERKYPIRGQFSAVSRDIYASSQPLYFRDGLGIDGVRLQPFARVRLKSSFFVLYVYLGDTLQGVSKSRKRKAVRYGKTLSLSVENEITRKIRHAINIEVYNSSIG</sequence>
<dbReference type="EMBL" id="LAZR01005514">
    <property type="protein sequence ID" value="KKM99288.1"/>
    <property type="molecule type" value="Genomic_DNA"/>
</dbReference>
<gene>
    <name evidence="1" type="ORF">LCGC14_1149240</name>
</gene>
<proteinExistence type="predicted"/>
<reference evidence="1" key="1">
    <citation type="journal article" date="2015" name="Nature">
        <title>Complex archaea that bridge the gap between prokaryotes and eukaryotes.</title>
        <authorList>
            <person name="Spang A."/>
            <person name="Saw J.H."/>
            <person name="Jorgensen S.L."/>
            <person name="Zaremba-Niedzwiedzka K."/>
            <person name="Martijn J."/>
            <person name="Lind A.E."/>
            <person name="van Eijk R."/>
            <person name="Schleper C."/>
            <person name="Guy L."/>
            <person name="Ettema T.J."/>
        </authorList>
    </citation>
    <scope>NUCLEOTIDE SEQUENCE</scope>
</reference>
<accession>A0A0F9M0Z0</accession>
<name>A0A0F9M0Z0_9ZZZZ</name>
<dbReference type="AlphaFoldDB" id="A0A0F9M0Z0"/>
<protein>
    <submittedName>
        <fullName evidence="1">Uncharacterized protein</fullName>
    </submittedName>
</protein>
<comment type="caution">
    <text evidence="1">The sequence shown here is derived from an EMBL/GenBank/DDBJ whole genome shotgun (WGS) entry which is preliminary data.</text>
</comment>
<evidence type="ECO:0000313" key="1">
    <source>
        <dbReference type="EMBL" id="KKM99288.1"/>
    </source>
</evidence>
<organism evidence="1">
    <name type="scientific">marine sediment metagenome</name>
    <dbReference type="NCBI Taxonomy" id="412755"/>
    <lineage>
        <taxon>unclassified sequences</taxon>
        <taxon>metagenomes</taxon>
        <taxon>ecological metagenomes</taxon>
    </lineage>
</organism>